<proteinExistence type="predicted"/>
<dbReference type="Gene3D" id="1.20.1260.20">
    <property type="entry name" value="PPE superfamily"/>
    <property type="match status" value="1"/>
</dbReference>
<feature type="region of interest" description="Disordered" evidence="1">
    <location>
        <begin position="161"/>
        <end position="311"/>
    </location>
</feature>
<feature type="compositionally biased region" description="Gly residues" evidence="1">
    <location>
        <begin position="216"/>
        <end position="253"/>
    </location>
</feature>
<feature type="compositionally biased region" description="Low complexity" evidence="1">
    <location>
        <begin position="363"/>
        <end position="380"/>
    </location>
</feature>
<accession>A0A7W3ZDX8</accession>
<feature type="compositionally biased region" description="Basic and acidic residues" evidence="1">
    <location>
        <begin position="395"/>
        <end position="406"/>
    </location>
</feature>
<organism evidence="2 3">
    <name type="scientific">Amycolatopsis dendrobii</name>
    <dbReference type="NCBI Taxonomy" id="2760662"/>
    <lineage>
        <taxon>Bacteria</taxon>
        <taxon>Bacillati</taxon>
        <taxon>Actinomycetota</taxon>
        <taxon>Actinomycetes</taxon>
        <taxon>Pseudonocardiales</taxon>
        <taxon>Pseudonocardiaceae</taxon>
        <taxon>Amycolatopsis</taxon>
    </lineage>
</organism>
<gene>
    <name evidence="2" type="ORF">H4281_30060</name>
</gene>
<reference evidence="2 3" key="1">
    <citation type="submission" date="2020-08" db="EMBL/GenBank/DDBJ databases">
        <title>Amycolatopsis sp. nov. DR6-1 isolated from Dendrobium heterocarpum.</title>
        <authorList>
            <person name="Tedsree N."/>
            <person name="Kuncharoen N."/>
            <person name="Likhitwitayawuid K."/>
            <person name="Tanasupawat S."/>
        </authorList>
    </citation>
    <scope>NUCLEOTIDE SEQUENCE [LARGE SCALE GENOMIC DNA]</scope>
    <source>
        <strain evidence="2 3">DR6-1</strain>
    </source>
</reference>
<sequence>MDDPQSLSAPEIIALVKSGKGSDDLFHGSDMSRGFSTDHNDVADKMLQLQGKMSQYWQGDAAGQANAGAGPLVQASKVSGQHLQAVDGLYSGQGGSYNTLKSKVQSVGDIGDRPSDDLVSGTWFSFLSNRADQIKQWDEKAQVVVDSYHGYYGESQNNSGQWAGPSQYGQLTMPAAGGDFSVGQPGGSGIGNGPSPYTPGGRGHGGTSGVPRSGGYSDGPGGSGGFVGTGGPGGTGGSGGGTHSDGSAGGPALGPGTPTGSYVPSDGTRASGYVPPSGGTVGDANYWSPVGGQTGGSGGNNPTGGGMSFGPGAGFVPGGGFGPGGSGGSAGGYGSGSGYGAGGSSGGAGRGAGAGTGSGALNAGASAQTGTPASGAAGRPGAAGMGGMGAGGKGGKGEEDTEHKTADYLLEQDPDDALVGELPKAVPPVIGA</sequence>
<evidence type="ECO:0008006" key="4">
    <source>
        <dbReference type="Google" id="ProtNLM"/>
    </source>
</evidence>
<feature type="region of interest" description="Disordered" evidence="1">
    <location>
        <begin position="363"/>
        <end position="408"/>
    </location>
</feature>
<evidence type="ECO:0000313" key="2">
    <source>
        <dbReference type="EMBL" id="MBB1157408.1"/>
    </source>
</evidence>
<dbReference type="InterPro" id="IPR038332">
    <property type="entry name" value="PPE_sf"/>
</dbReference>
<dbReference type="AlphaFoldDB" id="A0A7W3ZDX8"/>
<feature type="compositionally biased region" description="Gly residues" evidence="1">
    <location>
        <begin position="292"/>
        <end position="311"/>
    </location>
</feature>
<evidence type="ECO:0000256" key="1">
    <source>
        <dbReference type="SAM" id="MobiDB-lite"/>
    </source>
</evidence>
<name>A0A7W3ZDX8_9PSEU</name>
<keyword evidence="3" id="KW-1185">Reference proteome</keyword>
<feature type="compositionally biased region" description="Gly residues" evidence="1">
    <location>
        <begin position="381"/>
        <end position="394"/>
    </location>
</feature>
<evidence type="ECO:0000313" key="3">
    <source>
        <dbReference type="Proteomes" id="UP000526734"/>
    </source>
</evidence>
<dbReference type="Proteomes" id="UP000526734">
    <property type="component" value="Unassembled WGS sequence"/>
</dbReference>
<dbReference type="EMBL" id="JACGZW010000010">
    <property type="protein sequence ID" value="MBB1157408.1"/>
    <property type="molecule type" value="Genomic_DNA"/>
</dbReference>
<dbReference type="RefSeq" id="WP_182894256.1">
    <property type="nucleotide sequence ID" value="NZ_JACGZW010000010.1"/>
</dbReference>
<comment type="caution">
    <text evidence="2">The sequence shown here is derived from an EMBL/GenBank/DDBJ whole genome shotgun (WGS) entry which is preliminary data.</text>
</comment>
<protein>
    <recommendedName>
        <fullName evidence="4">PPE family domain-containing protein</fullName>
    </recommendedName>
</protein>
<dbReference type="PRINTS" id="PR01228">
    <property type="entry name" value="EGGSHELL"/>
</dbReference>